<dbReference type="OrthoDB" id="3848913at2"/>
<dbReference type="EMBL" id="VJWX01000051">
    <property type="protein sequence ID" value="TVT56620.1"/>
    <property type="molecule type" value="Genomic_DNA"/>
</dbReference>
<comment type="caution">
    <text evidence="1">The sequence shown here is derived from an EMBL/GenBank/DDBJ whole genome shotgun (WGS) entry which is preliminary data.</text>
</comment>
<protein>
    <submittedName>
        <fullName evidence="1">Uncharacterized protein</fullName>
    </submittedName>
</protein>
<sequence>MTETPGVPVPPHDGARQQYYHSVVVNISEMSEIVARQAREPRLVPAEDLRWLRPRFLAPPGLGLARARMEESRMVLLTGQPGSGRRTAGKMLLSESAAPGSPFTMLDDEAHDPAAKLNKVHLDSGHRLLLDLSASTEEVFRCRQRELPVFRAVLRQRDAYLVVVVPDRREHQIDGELSEFVVPIGRPDGAVVLRRHLESAGISPGERDLGAKPLVAHLAAPMRDIAELARMVVRARDRGTPGGVRAWLEEAVSAVDRGGEVSDQMRKYSSGRMRAVLLAAAMCEGASADAVFFASHHLLRLLKVGESASRLEQDGHHANLDVLGVELVEDDAARFGRYAYDRAVRNHFWDNYPDLREPFRDWADEIVRLPQLTPRDRKRIVERFVEQSFRAGAPDPVVTLVTGWVRPKQNEPKYLVELGVQALLTGLRDERHGWRFRQLVYDWSRTDALPAELGQLVVEVCTEVIAPDFPDQALVRLHHRARREDGSGRPSARQALWELTGRDRMLLRRWLARLTEKMQQPGRWQRADVALFLDVAVPFTAGYGGAPVQALVTDASLRPYLVTGWHVGMTVQWDLAWAAVPRWLSAAAASPAPDRLLGVLVEAAGRDVTLLGALHVAARNWSLHEHGGPETAARLARLIDRAQGIEAADFVLPRETEEAVR</sequence>
<keyword evidence="2" id="KW-1185">Reference proteome</keyword>
<accession>A0A558D6I1</accession>
<dbReference type="Proteomes" id="UP000320011">
    <property type="component" value="Unassembled WGS sequence"/>
</dbReference>
<reference evidence="1 2" key="1">
    <citation type="submission" date="2019-07" db="EMBL/GenBank/DDBJ databases">
        <authorList>
            <person name="Duangmal K."/>
            <person name="Teo W.F.A."/>
        </authorList>
    </citation>
    <scope>NUCLEOTIDE SEQUENCE [LARGE SCALE GENOMIC DNA]</scope>
    <source>
        <strain evidence="1 2">TBRC 6029</strain>
    </source>
</reference>
<dbReference type="RefSeq" id="WP_144586734.1">
    <property type="nucleotide sequence ID" value="NZ_VJWX01000051.1"/>
</dbReference>
<dbReference type="AlphaFoldDB" id="A0A558D6I1"/>
<evidence type="ECO:0000313" key="1">
    <source>
        <dbReference type="EMBL" id="TVT56620.1"/>
    </source>
</evidence>
<gene>
    <name evidence="1" type="ORF">FNH05_08270</name>
</gene>
<evidence type="ECO:0000313" key="2">
    <source>
        <dbReference type="Proteomes" id="UP000320011"/>
    </source>
</evidence>
<organism evidence="1 2">
    <name type="scientific">Amycolatopsis rhizosphaerae</name>
    <dbReference type="NCBI Taxonomy" id="2053003"/>
    <lineage>
        <taxon>Bacteria</taxon>
        <taxon>Bacillati</taxon>
        <taxon>Actinomycetota</taxon>
        <taxon>Actinomycetes</taxon>
        <taxon>Pseudonocardiales</taxon>
        <taxon>Pseudonocardiaceae</taxon>
        <taxon>Amycolatopsis</taxon>
    </lineage>
</organism>
<reference evidence="1 2" key="2">
    <citation type="submission" date="2019-08" db="EMBL/GenBank/DDBJ databases">
        <title>Amycolatopsis acidicola sp. nov., isolated from peat swamp forest soil.</title>
        <authorList>
            <person name="Srisuk N."/>
        </authorList>
    </citation>
    <scope>NUCLEOTIDE SEQUENCE [LARGE SCALE GENOMIC DNA]</scope>
    <source>
        <strain evidence="1 2">TBRC 6029</strain>
    </source>
</reference>
<proteinExistence type="predicted"/>
<name>A0A558D6I1_9PSEU</name>